<sequence length="73" mass="8658">MRFRKRTSYVDATRWFADGDHDRVKSRHGVWAIATPEGWRTVKPGDWILLDECGNCWPMDDSLFRHFYEPAAE</sequence>
<dbReference type="OrthoDB" id="5688154at2"/>
<proteinExistence type="predicted"/>
<comment type="caution">
    <text evidence="1">The sequence shown here is derived from an EMBL/GenBank/DDBJ whole genome shotgun (WGS) entry which is preliminary data.</text>
</comment>
<organism evidence="1">
    <name type="scientific">Burkholderia cenocepacia</name>
    <dbReference type="NCBI Taxonomy" id="95486"/>
    <lineage>
        <taxon>Bacteria</taxon>
        <taxon>Pseudomonadati</taxon>
        <taxon>Pseudomonadota</taxon>
        <taxon>Betaproteobacteria</taxon>
        <taxon>Burkholderiales</taxon>
        <taxon>Burkholderiaceae</taxon>
        <taxon>Burkholderia</taxon>
        <taxon>Burkholderia cepacia complex</taxon>
    </lineage>
</organism>
<dbReference type="AlphaFoldDB" id="A0A071M863"/>
<reference evidence="1" key="1">
    <citation type="submission" date="2014-04" db="EMBL/GenBank/DDBJ databases">
        <title>In planta biocontrol of soil-borne Fusarium wilt of banana through a plant endophytic bacterium, Burkholderia cenocepacia 869T2.</title>
        <authorList>
            <person name="Ho Y.-N."/>
            <person name="Chiang H.-M."/>
            <person name="Chao C.-P."/>
            <person name="Su C.-C."/>
            <person name="Hsu H.-F."/>
            <person name="Guo C.-T."/>
            <person name="Hsieh J.-L."/>
            <person name="Huang C.-C."/>
        </authorList>
    </citation>
    <scope>NUCLEOTIDE SEQUENCE [LARGE SCALE GENOMIC DNA]</scope>
    <source>
        <strain evidence="1">869T2</strain>
    </source>
</reference>
<name>A0A071M863_9BURK</name>
<protein>
    <submittedName>
        <fullName evidence="1">Uncharacterized protein</fullName>
    </submittedName>
</protein>
<evidence type="ECO:0000313" key="1">
    <source>
        <dbReference type="EMBL" id="KEA56943.1"/>
    </source>
</evidence>
<gene>
    <name evidence="1" type="ORF">DT99_24995</name>
</gene>
<dbReference type="EMBL" id="JJOA01000023">
    <property type="protein sequence ID" value="KEA56943.1"/>
    <property type="molecule type" value="Genomic_DNA"/>
</dbReference>
<accession>A0A071M863</accession>